<evidence type="ECO:0000256" key="5">
    <source>
        <dbReference type="ARBA" id="ARBA00023136"/>
    </source>
</evidence>
<name>A0A5R9QB40_9GAMM</name>
<dbReference type="Pfam" id="PF02040">
    <property type="entry name" value="ArsB"/>
    <property type="match status" value="1"/>
</dbReference>
<dbReference type="AlphaFoldDB" id="A0A5R9QB40"/>
<feature type="transmembrane region" description="Helical" evidence="6">
    <location>
        <begin position="222"/>
        <end position="240"/>
    </location>
</feature>
<keyword evidence="6" id="KW-0813">Transport</keyword>
<comment type="function">
    <text evidence="6">Involved in arsenical resistance. Thought to form the channel of an arsenite pump.</text>
</comment>
<organism evidence="7 8">
    <name type="scientific">Stutzerimonas nosocomialis</name>
    <dbReference type="NCBI Taxonomy" id="1056496"/>
    <lineage>
        <taxon>Bacteria</taxon>
        <taxon>Pseudomonadati</taxon>
        <taxon>Pseudomonadota</taxon>
        <taxon>Gammaproteobacteria</taxon>
        <taxon>Pseudomonadales</taxon>
        <taxon>Pseudomonadaceae</taxon>
        <taxon>Stutzerimonas</taxon>
    </lineage>
</organism>
<proteinExistence type="inferred from homology"/>
<dbReference type="RefSeq" id="WP_138412342.1">
    <property type="nucleotide sequence ID" value="NZ_QLAG01000023.1"/>
</dbReference>
<dbReference type="PANTHER" id="PTHR43302:SF5">
    <property type="entry name" value="TRANSPORTER ARSB-RELATED"/>
    <property type="match status" value="1"/>
</dbReference>
<evidence type="ECO:0000313" key="8">
    <source>
        <dbReference type="Proteomes" id="UP000306753"/>
    </source>
</evidence>
<evidence type="ECO:0000256" key="1">
    <source>
        <dbReference type="ARBA" id="ARBA00004651"/>
    </source>
</evidence>
<feature type="transmembrane region" description="Helical" evidence="6">
    <location>
        <begin position="175"/>
        <end position="198"/>
    </location>
</feature>
<evidence type="ECO:0000256" key="3">
    <source>
        <dbReference type="ARBA" id="ARBA00022692"/>
    </source>
</evidence>
<evidence type="ECO:0000313" key="7">
    <source>
        <dbReference type="EMBL" id="TLX62336.1"/>
    </source>
</evidence>
<evidence type="ECO:0000256" key="4">
    <source>
        <dbReference type="ARBA" id="ARBA00022989"/>
    </source>
</evidence>
<feature type="transmembrane region" description="Helical" evidence="6">
    <location>
        <begin position="317"/>
        <end position="338"/>
    </location>
</feature>
<dbReference type="PRINTS" id="PR00758">
    <property type="entry name" value="ARSENICPUMP"/>
</dbReference>
<dbReference type="InterPro" id="IPR000802">
    <property type="entry name" value="Arsenical_pump_ArsB"/>
</dbReference>
<keyword evidence="5 6" id="KW-0472">Membrane</keyword>
<feature type="transmembrane region" description="Helical" evidence="6">
    <location>
        <begin position="278"/>
        <end position="297"/>
    </location>
</feature>
<gene>
    <name evidence="7" type="ORF">DN820_16775</name>
</gene>
<feature type="transmembrane region" description="Helical" evidence="6">
    <location>
        <begin position="91"/>
        <end position="109"/>
    </location>
</feature>
<feature type="transmembrane region" description="Helical" evidence="6">
    <location>
        <begin position="246"/>
        <end position="266"/>
    </location>
</feature>
<reference evidence="7 8" key="1">
    <citation type="journal article" date="2017" name="Eur. J. Clin. Microbiol. Infect. Dis.">
        <title>Uncommonly isolated clinical Pseudomonas: identification and phylogenetic assignation.</title>
        <authorList>
            <person name="Mulet M."/>
            <person name="Gomila M."/>
            <person name="Ramirez A."/>
            <person name="Cardew S."/>
            <person name="Moore E.R."/>
            <person name="Lalucat J."/>
            <person name="Garcia-Valdes E."/>
        </authorList>
    </citation>
    <scope>NUCLEOTIDE SEQUENCE [LARGE SCALE GENOMIC DNA]</scope>
    <source>
        <strain evidence="7 8">SD129</strain>
    </source>
</reference>
<dbReference type="CDD" id="cd01118">
    <property type="entry name" value="ArsB_permease"/>
    <property type="match status" value="1"/>
</dbReference>
<sequence>MVVAAAVFLFTLVLVIWQPRGLGVGWSASIGALIALAVGTVSLQDIPTVWAIVWNATATFVAIIVISLLLDEAGFFEWAALHVARWANGSGHRLFAFCVLLGACVSALFANDGAALILTPIVISILLALRFSPAATLGFVMAAGFIADTASLPLVVSNLVNIVSADYFELGFAEYASVMVPVNLVSVAATLLVLYLYFRRDLPVRYEVDQLKAPQSAIRDRTTFVVGGWMLLVLLVGLFALEPLGIPISAVAAVCAAILFAVAAKGHTISTRRVMREAPWQVVVFSLGMYLVVYGLSNAGLTGYLTRALDALAGQGVWAAALGTGLLSAVLSSVMNNLPSVLIGALSIQASEAEGVVRDAMIYANVIGCDLGPKITPIGSLATLLWLHVLQRKGITITWGYYFRIGIVLTLPVLLITLSALALRLTL</sequence>
<comment type="subcellular location">
    <subcellularLocation>
        <location evidence="1 6">Cell membrane</location>
        <topology evidence="1 6">Multi-pass membrane protein</topology>
    </subcellularLocation>
</comment>
<comment type="similarity">
    <text evidence="6">Belongs to the ArsB family.</text>
</comment>
<dbReference type="NCBIfam" id="NF011980">
    <property type="entry name" value="PRK15445.1"/>
    <property type="match status" value="1"/>
</dbReference>
<dbReference type="GO" id="GO:0046685">
    <property type="term" value="P:response to arsenic-containing substance"/>
    <property type="evidence" value="ECO:0007669"/>
    <property type="project" value="UniProtKB-KW"/>
</dbReference>
<feature type="transmembrane region" description="Helical" evidence="6">
    <location>
        <begin position="401"/>
        <end position="423"/>
    </location>
</feature>
<keyword evidence="8" id="KW-1185">Reference proteome</keyword>
<keyword evidence="3 6" id="KW-0812">Transmembrane</keyword>
<protein>
    <recommendedName>
        <fullName evidence="6">Arsenical pump membrane protein</fullName>
    </recommendedName>
</protein>
<dbReference type="EMBL" id="QLAG01000023">
    <property type="protein sequence ID" value="TLX62336.1"/>
    <property type="molecule type" value="Genomic_DNA"/>
</dbReference>
<accession>A0A5R9QB40</accession>
<dbReference type="GO" id="GO:0042960">
    <property type="term" value="F:antimonite secondary active transmembrane transporter activity"/>
    <property type="evidence" value="ECO:0007669"/>
    <property type="project" value="TreeGrafter"/>
</dbReference>
<dbReference type="GO" id="GO:0008490">
    <property type="term" value="F:arsenite secondary active transmembrane transporter activity"/>
    <property type="evidence" value="ECO:0007669"/>
    <property type="project" value="TreeGrafter"/>
</dbReference>
<dbReference type="NCBIfam" id="TIGR00935">
    <property type="entry name" value="2a45"/>
    <property type="match status" value="1"/>
</dbReference>
<comment type="caution">
    <text evidence="7">The sequence shown here is derived from an EMBL/GenBank/DDBJ whole genome shotgun (WGS) entry which is preliminary data.</text>
</comment>
<dbReference type="GO" id="GO:0005886">
    <property type="term" value="C:plasma membrane"/>
    <property type="evidence" value="ECO:0007669"/>
    <property type="project" value="UniProtKB-SubCell"/>
</dbReference>
<feature type="transmembrane region" description="Helical" evidence="6">
    <location>
        <begin position="139"/>
        <end position="163"/>
    </location>
</feature>
<evidence type="ECO:0000256" key="6">
    <source>
        <dbReference type="RuleBase" id="RU004993"/>
    </source>
</evidence>
<dbReference type="PANTHER" id="PTHR43302">
    <property type="entry name" value="TRANSPORTER ARSB-RELATED"/>
    <property type="match status" value="1"/>
</dbReference>
<comment type="caution">
    <text evidence="6">Lacks conserved residue(s) required for the propagation of feature annotation.</text>
</comment>
<evidence type="ECO:0000256" key="2">
    <source>
        <dbReference type="ARBA" id="ARBA00022475"/>
    </source>
</evidence>
<dbReference type="Proteomes" id="UP000306753">
    <property type="component" value="Unassembled WGS sequence"/>
</dbReference>
<feature type="transmembrane region" description="Helical" evidence="6">
    <location>
        <begin position="51"/>
        <end position="70"/>
    </location>
</feature>
<keyword evidence="6" id="KW-0059">Arsenical resistance</keyword>
<keyword evidence="4 6" id="KW-1133">Transmembrane helix</keyword>
<feature type="transmembrane region" description="Helical" evidence="6">
    <location>
        <begin position="115"/>
        <end position="132"/>
    </location>
</feature>
<keyword evidence="2" id="KW-1003">Cell membrane</keyword>